<comment type="similarity">
    <text evidence="2">Belongs to the major facilitator superfamily. Sugar transporter (TC 2.A.1.1) family.</text>
</comment>
<evidence type="ECO:0000313" key="10">
    <source>
        <dbReference type="Proteomes" id="UP000001017"/>
    </source>
</evidence>
<keyword evidence="4 7" id="KW-0812">Transmembrane</keyword>
<feature type="transmembrane region" description="Helical" evidence="7">
    <location>
        <begin position="105"/>
        <end position="125"/>
    </location>
</feature>
<dbReference type="PaxDb" id="273116-14325605"/>
<feature type="transmembrane region" description="Helical" evidence="7">
    <location>
        <begin position="312"/>
        <end position="335"/>
    </location>
</feature>
<dbReference type="InterPro" id="IPR003663">
    <property type="entry name" value="Sugar/inositol_transpt"/>
</dbReference>
<dbReference type="GO" id="GO:0016020">
    <property type="term" value="C:membrane"/>
    <property type="evidence" value="ECO:0007669"/>
    <property type="project" value="UniProtKB-SubCell"/>
</dbReference>
<feature type="transmembrane region" description="Helical" evidence="7">
    <location>
        <begin position="270"/>
        <end position="292"/>
    </location>
</feature>
<evidence type="ECO:0000256" key="7">
    <source>
        <dbReference type="SAM" id="Phobius"/>
    </source>
</evidence>
<evidence type="ECO:0000259" key="8">
    <source>
        <dbReference type="PROSITE" id="PS50850"/>
    </source>
</evidence>
<dbReference type="Gene3D" id="1.20.1250.20">
    <property type="entry name" value="MFS general substrate transporter like domains"/>
    <property type="match status" value="2"/>
</dbReference>
<feature type="domain" description="Major facilitator superfamily (MFS) profile" evidence="8">
    <location>
        <begin position="42"/>
        <end position="463"/>
    </location>
</feature>
<feature type="transmembrane region" description="Helical" evidence="7">
    <location>
        <begin position="440"/>
        <end position="459"/>
    </location>
</feature>
<evidence type="ECO:0000313" key="9">
    <source>
        <dbReference type="EMBL" id="BAB60508.1"/>
    </source>
</evidence>
<dbReference type="STRING" id="273116.gene:9382174"/>
<dbReference type="AlphaFoldDB" id="Q978P9"/>
<keyword evidence="5 7" id="KW-1133">Transmembrane helix</keyword>
<dbReference type="PANTHER" id="PTHR48020:SF12">
    <property type="entry name" value="PROTON MYO-INOSITOL COTRANSPORTER"/>
    <property type="match status" value="1"/>
</dbReference>
<organism evidence="9 10">
    <name type="scientific">Thermoplasma volcanium (strain ATCC 51530 / DSM 4299 / JCM 9571 / NBRC 15438 / GSS1)</name>
    <dbReference type="NCBI Taxonomy" id="273116"/>
    <lineage>
        <taxon>Archaea</taxon>
        <taxon>Methanobacteriati</taxon>
        <taxon>Thermoplasmatota</taxon>
        <taxon>Thermoplasmata</taxon>
        <taxon>Thermoplasmatales</taxon>
        <taxon>Thermoplasmataceae</taxon>
        <taxon>Thermoplasma</taxon>
    </lineage>
</organism>
<dbReference type="SUPFAM" id="SSF103473">
    <property type="entry name" value="MFS general substrate transporter"/>
    <property type="match status" value="1"/>
</dbReference>
<feature type="transmembrane region" description="Helical" evidence="7">
    <location>
        <begin position="131"/>
        <end position="152"/>
    </location>
</feature>
<dbReference type="KEGG" id="tvo:TVG1413828"/>
<evidence type="ECO:0000256" key="4">
    <source>
        <dbReference type="ARBA" id="ARBA00022692"/>
    </source>
</evidence>
<dbReference type="PRINTS" id="PR00171">
    <property type="entry name" value="SUGRTRNSPORT"/>
</dbReference>
<dbReference type="PANTHER" id="PTHR48020">
    <property type="entry name" value="PROTON MYO-INOSITOL COTRANSPORTER"/>
    <property type="match status" value="1"/>
</dbReference>
<dbReference type="InterPro" id="IPR020846">
    <property type="entry name" value="MFS_dom"/>
</dbReference>
<feature type="transmembrane region" description="Helical" evidence="7">
    <location>
        <begin position="38"/>
        <end position="55"/>
    </location>
</feature>
<dbReference type="InterPro" id="IPR005828">
    <property type="entry name" value="MFS_sugar_transport-like"/>
</dbReference>
<dbReference type="eggNOG" id="arCOG02685">
    <property type="taxonomic scope" value="Archaea"/>
</dbReference>
<name>Q978P9_THEVO</name>
<comment type="subcellular location">
    <subcellularLocation>
        <location evidence="1">Membrane</location>
        <topology evidence="1">Multi-pass membrane protein</topology>
    </subcellularLocation>
</comment>
<feature type="transmembrane region" description="Helical" evidence="7">
    <location>
        <begin position="75"/>
        <end position="98"/>
    </location>
</feature>
<proteinExistence type="inferred from homology"/>
<keyword evidence="10" id="KW-1185">Reference proteome</keyword>
<dbReference type="PROSITE" id="PS00217">
    <property type="entry name" value="SUGAR_TRANSPORT_2"/>
    <property type="match status" value="1"/>
</dbReference>
<dbReference type="InterPro" id="IPR005829">
    <property type="entry name" value="Sugar_transporter_CS"/>
</dbReference>
<evidence type="ECO:0000256" key="1">
    <source>
        <dbReference type="ARBA" id="ARBA00004141"/>
    </source>
</evidence>
<reference evidence="9 10" key="1">
    <citation type="journal article" date="1999" name="Proc. Jpn. Acad.">
        <title>Determination of the complete genomic DNA sequence of Thermoplasma volvanium GSS1.</title>
        <authorList>
            <person name="Kawashima T."/>
            <person name="Yamamoto Y."/>
            <person name="Aramaki H."/>
            <person name="Nunoshiba T."/>
            <person name="Kawamoto T."/>
            <person name="Watanabe K."/>
            <person name="Yamazaki M."/>
            <person name="Kanehori K."/>
            <person name="Amano N."/>
            <person name="Ohya Y."/>
            <person name="Makino K."/>
            <person name="Suzuki M."/>
        </authorList>
    </citation>
    <scope>NUCLEOTIDE SEQUENCE [LARGE SCALE GENOMIC DNA]</scope>
    <source>
        <strain evidence="10">ATCC 51530 / DSM 4299 / JCM 9571 / NBRC 15438 / GSS1</strain>
    </source>
</reference>
<dbReference type="Proteomes" id="UP000001017">
    <property type="component" value="Chromosome"/>
</dbReference>
<sequence length="500" mass="54760">MDIFHIFSDKRLNTVYLSKNMEYHEVIEKLDFSKVTRFYWLLTLLATIGGFLFGYDTSNIGTALVFIPYPVQGFIEGYLVAGASLGAAVGALIAAGLTDRYGRKYLLIADAAIYAAGAILSAFTIDLAMLLLSRTLIGLAVGADSGIATAYISEYAPKDRRGSLGILQQWMITIGILGAYIVGMATLYAAPGLASVLDWRIMLGVAAIPALIGLGFRFMMPESPRWLMINGKYKEASEAFKKLGLNLSVDELKEVKFRQRAKITNGVKRAFLVVALFFVFQQITGINIPFYYGPIVIEKLHLFGSATQSLVFTQIYAVAAATILAVINVAATYIGFRYIDTVGRRKLALLGYSGMTFFGLLGGLLLYLKFDVGLLIAFAGFIIFFAFGVGGTGWMIQGEYFPTNMRGLYASLGAFVDWIANFAIIEIFPVLEALITIKNVMFVFGILSLIAVLIFYYIMPETKELSVEQISDLFENNGLSSLRKASMSYNKSSSGSSGKK</sequence>
<dbReference type="InterPro" id="IPR036259">
    <property type="entry name" value="MFS_trans_sf"/>
</dbReference>
<feature type="transmembrane region" description="Helical" evidence="7">
    <location>
        <begin position="347"/>
        <end position="368"/>
    </location>
</feature>
<dbReference type="HOGENOM" id="CLU_001265_30_5_2"/>
<reference evidence="9 10" key="2">
    <citation type="journal article" date="2000" name="Proc. Natl. Acad. Sci. U.S.A.">
        <title>Archaeal adaptation to higher temperatures revealed by genomic sequence of Thermoplasma volcanium.</title>
        <authorList>
            <person name="Kawashima T."/>
            <person name="Amano N."/>
            <person name="Koike H."/>
            <person name="Makino S."/>
            <person name="Higuchi S."/>
            <person name="Kawashima-Ohya Y."/>
            <person name="Watanabe K."/>
            <person name="Yamazaki M."/>
            <person name="Kanehori K."/>
            <person name="Kawamoto T."/>
            <person name="Nunoshiba T."/>
            <person name="Yamamoto Y."/>
            <person name="Aramaki H."/>
            <person name="Makino K."/>
            <person name="Suzuki M."/>
        </authorList>
    </citation>
    <scope>NUCLEOTIDE SEQUENCE [LARGE SCALE GENOMIC DNA]</scope>
    <source>
        <strain evidence="10">ATCC 51530 / DSM 4299 / JCM 9571 / NBRC 15438 / GSS1</strain>
    </source>
</reference>
<keyword evidence="6 7" id="KW-0472">Membrane</keyword>
<dbReference type="NCBIfam" id="TIGR00879">
    <property type="entry name" value="SP"/>
    <property type="match status" value="1"/>
</dbReference>
<protein>
    <submittedName>
        <fullName evidence="9">Metabolite transporter</fullName>
    </submittedName>
</protein>
<evidence type="ECO:0000256" key="2">
    <source>
        <dbReference type="ARBA" id="ARBA00010992"/>
    </source>
</evidence>
<evidence type="ECO:0000256" key="6">
    <source>
        <dbReference type="ARBA" id="ARBA00023136"/>
    </source>
</evidence>
<dbReference type="EMBL" id="BA000011">
    <property type="protein sequence ID" value="BAB60508.1"/>
    <property type="molecule type" value="Genomic_DNA"/>
</dbReference>
<feature type="transmembrane region" description="Helical" evidence="7">
    <location>
        <begin position="201"/>
        <end position="220"/>
    </location>
</feature>
<dbReference type="InterPro" id="IPR050814">
    <property type="entry name" value="Myo-inositol_Transporter"/>
</dbReference>
<feature type="transmembrane region" description="Helical" evidence="7">
    <location>
        <begin position="374"/>
        <end position="396"/>
    </location>
</feature>
<evidence type="ECO:0000256" key="3">
    <source>
        <dbReference type="ARBA" id="ARBA00022448"/>
    </source>
</evidence>
<keyword evidence="3" id="KW-0813">Transport</keyword>
<feature type="transmembrane region" description="Helical" evidence="7">
    <location>
        <begin position="408"/>
        <end position="428"/>
    </location>
</feature>
<dbReference type="PROSITE" id="PS50850">
    <property type="entry name" value="MFS"/>
    <property type="match status" value="1"/>
</dbReference>
<dbReference type="PhylomeDB" id="Q978P9"/>
<dbReference type="Pfam" id="PF00083">
    <property type="entry name" value="Sugar_tr"/>
    <property type="match status" value="1"/>
</dbReference>
<dbReference type="GO" id="GO:0022857">
    <property type="term" value="F:transmembrane transporter activity"/>
    <property type="evidence" value="ECO:0007669"/>
    <property type="project" value="InterPro"/>
</dbReference>
<feature type="transmembrane region" description="Helical" evidence="7">
    <location>
        <begin position="164"/>
        <end position="189"/>
    </location>
</feature>
<gene>
    <name evidence="9" type="ORF">TVG1413828</name>
</gene>
<evidence type="ECO:0000256" key="5">
    <source>
        <dbReference type="ARBA" id="ARBA00022989"/>
    </source>
</evidence>
<accession>Q978P9</accession>